<name>A0A8R1IAZ6_CAEJA</name>
<evidence type="ECO:0000313" key="2">
    <source>
        <dbReference type="Proteomes" id="UP000005237"/>
    </source>
</evidence>
<accession>A0A8R1IAZ6</accession>
<evidence type="ECO:0000313" key="1">
    <source>
        <dbReference type="EnsemblMetazoa" id="CJA32290.1"/>
    </source>
</evidence>
<organism evidence="1 2">
    <name type="scientific">Caenorhabditis japonica</name>
    <dbReference type="NCBI Taxonomy" id="281687"/>
    <lineage>
        <taxon>Eukaryota</taxon>
        <taxon>Metazoa</taxon>
        <taxon>Ecdysozoa</taxon>
        <taxon>Nematoda</taxon>
        <taxon>Chromadorea</taxon>
        <taxon>Rhabditida</taxon>
        <taxon>Rhabditina</taxon>
        <taxon>Rhabditomorpha</taxon>
        <taxon>Rhabditoidea</taxon>
        <taxon>Rhabditidae</taxon>
        <taxon>Peloderinae</taxon>
        <taxon>Caenorhabditis</taxon>
    </lineage>
</organism>
<dbReference type="AlphaFoldDB" id="A0A8R1IAZ6"/>
<dbReference type="Proteomes" id="UP000005237">
    <property type="component" value="Unassembled WGS sequence"/>
</dbReference>
<keyword evidence="2" id="KW-1185">Reference proteome</keyword>
<dbReference type="EnsemblMetazoa" id="CJA32290.1">
    <property type="protein sequence ID" value="CJA32290.1"/>
    <property type="gene ID" value="WBGene00208137"/>
</dbReference>
<protein>
    <submittedName>
        <fullName evidence="1">Uncharacterized protein</fullName>
    </submittedName>
</protein>
<sequence length="111" mass="12979">MQHYQESYLPLAFRRENTFEDDSIDTHILILNSKIVHFNIPKWPFSKLTKSDYTTAFFPAPKLTPIDDRTSEEHDATKARRCTVSFSMHLIPTYGTTLRCDRRGRRRGCGL</sequence>
<proteinExistence type="predicted"/>
<reference evidence="1" key="2">
    <citation type="submission" date="2022-06" db="UniProtKB">
        <authorList>
            <consortium name="EnsemblMetazoa"/>
        </authorList>
    </citation>
    <scope>IDENTIFICATION</scope>
    <source>
        <strain evidence="1">DF5081</strain>
    </source>
</reference>
<reference evidence="2" key="1">
    <citation type="submission" date="2010-08" db="EMBL/GenBank/DDBJ databases">
        <authorList>
            <consortium name="Caenorhabditis japonica Sequencing Consortium"/>
            <person name="Wilson R.K."/>
        </authorList>
    </citation>
    <scope>NUCLEOTIDE SEQUENCE [LARGE SCALE GENOMIC DNA]</scope>
    <source>
        <strain evidence="2">DF5081</strain>
    </source>
</reference>